<feature type="domain" description="FAD-binding PCMH-type" evidence="6">
    <location>
        <begin position="61"/>
        <end position="232"/>
    </location>
</feature>
<evidence type="ECO:0000256" key="3">
    <source>
        <dbReference type="ARBA" id="ARBA00022827"/>
    </source>
</evidence>
<dbReference type="Gene3D" id="3.30.465.10">
    <property type="match status" value="1"/>
</dbReference>
<reference evidence="8" key="5">
    <citation type="submission" date="2018-04" db="UniProtKB">
        <authorList>
            <consortium name="EnsemblFungi"/>
        </authorList>
    </citation>
    <scope>IDENTIFICATION</scope>
    <source>
        <strain evidence="8">R3-111a-1</strain>
    </source>
</reference>
<evidence type="ECO:0000313" key="7">
    <source>
        <dbReference type="EMBL" id="EJT72187.1"/>
    </source>
</evidence>
<dbReference type="Pfam" id="PF01565">
    <property type="entry name" value="FAD_binding_4"/>
    <property type="match status" value="1"/>
</dbReference>
<evidence type="ECO:0000259" key="6">
    <source>
        <dbReference type="PROSITE" id="PS51387"/>
    </source>
</evidence>
<dbReference type="PROSITE" id="PS51387">
    <property type="entry name" value="FAD_PCMH"/>
    <property type="match status" value="1"/>
</dbReference>
<keyword evidence="9" id="KW-1185">Reference proteome</keyword>
<keyword evidence="5" id="KW-0732">Signal</keyword>
<dbReference type="AlphaFoldDB" id="J3P6B3"/>
<dbReference type="GO" id="GO:0071949">
    <property type="term" value="F:FAD binding"/>
    <property type="evidence" value="ECO:0007669"/>
    <property type="project" value="InterPro"/>
</dbReference>
<dbReference type="Proteomes" id="UP000006039">
    <property type="component" value="Unassembled WGS sequence"/>
</dbReference>
<keyword evidence="2" id="KW-0285">Flavoprotein</keyword>
<dbReference type="STRING" id="644352.J3P6B3"/>
<dbReference type="PANTHER" id="PTHR42973">
    <property type="entry name" value="BINDING OXIDOREDUCTASE, PUTATIVE (AFU_ORTHOLOGUE AFUA_1G17690)-RELATED"/>
    <property type="match status" value="1"/>
</dbReference>
<dbReference type="EnsemblFungi" id="EJT72187">
    <property type="protein sequence ID" value="EJT72187"/>
    <property type="gene ID" value="GGTG_09054"/>
</dbReference>
<reference evidence="7" key="3">
    <citation type="submission" date="2010-09" db="EMBL/GenBank/DDBJ databases">
        <title>Annotation of Gaeumannomyces graminis var. tritici R3-111a-1.</title>
        <authorList>
            <consortium name="The Broad Institute Genome Sequencing Platform"/>
            <person name="Ma L.-J."/>
            <person name="Dead R."/>
            <person name="Young S.K."/>
            <person name="Zeng Q."/>
            <person name="Gargeya S."/>
            <person name="Fitzgerald M."/>
            <person name="Haas B."/>
            <person name="Abouelleil A."/>
            <person name="Alvarado L."/>
            <person name="Arachchi H.M."/>
            <person name="Berlin A."/>
            <person name="Brown A."/>
            <person name="Chapman S.B."/>
            <person name="Chen Z."/>
            <person name="Dunbar C."/>
            <person name="Freedman E."/>
            <person name="Gearin G."/>
            <person name="Gellesch M."/>
            <person name="Goldberg J."/>
            <person name="Griggs A."/>
            <person name="Gujja S."/>
            <person name="Heiman D."/>
            <person name="Howarth C."/>
            <person name="Larson L."/>
            <person name="Lui A."/>
            <person name="MacDonald P.J.P."/>
            <person name="Mehta T."/>
            <person name="Montmayeur A."/>
            <person name="Murphy C."/>
            <person name="Neiman D."/>
            <person name="Pearson M."/>
            <person name="Priest M."/>
            <person name="Roberts A."/>
            <person name="Saif S."/>
            <person name="Shea T."/>
            <person name="Shenoy N."/>
            <person name="Sisk P."/>
            <person name="Stolte C."/>
            <person name="Sykes S."/>
            <person name="Yandava C."/>
            <person name="Wortman J."/>
            <person name="Nusbaum C."/>
            <person name="Birren B."/>
        </authorList>
    </citation>
    <scope>NUCLEOTIDE SEQUENCE</scope>
    <source>
        <strain evidence="7">R3-111a-1</strain>
    </source>
</reference>
<dbReference type="InterPro" id="IPR036318">
    <property type="entry name" value="FAD-bd_PCMH-like_sf"/>
</dbReference>
<feature type="signal peptide" evidence="5">
    <location>
        <begin position="1"/>
        <end position="22"/>
    </location>
</feature>
<dbReference type="HOGENOM" id="CLU_018354_1_0_1"/>
<dbReference type="InterPro" id="IPR016169">
    <property type="entry name" value="FAD-bd_PCMH_sub2"/>
</dbReference>
<evidence type="ECO:0000313" key="9">
    <source>
        <dbReference type="Proteomes" id="UP000006039"/>
    </source>
</evidence>
<name>J3P6B3_GAET3</name>
<reference evidence="8" key="4">
    <citation type="journal article" date="2015" name="G3 (Bethesda)">
        <title>Genome sequences of three phytopathogenic species of the Magnaporthaceae family of fungi.</title>
        <authorList>
            <person name="Okagaki L.H."/>
            <person name="Nunes C.C."/>
            <person name="Sailsbery J."/>
            <person name="Clay B."/>
            <person name="Brown D."/>
            <person name="John T."/>
            <person name="Oh Y."/>
            <person name="Young N."/>
            <person name="Fitzgerald M."/>
            <person name="Haas B.J."/>
            <person name="Zeng Q."/>
            <person name="Young S."/>
            <person name="Adiconis X."/>
            <person name="Fan L."/>
            <person name="Levin J.Z."/>
            <person name="Mitchell T.K."/>
            <person name="Okubara P.A."/>
            <person name="Farman M.L."/>
            <person name="Kohn L.M."/>
            <person name="Birren B."/>
            <person name="Ma L.-J."/>
            <person name="Dean R.A."/>
        </authorList>
    </citation>
    <scope>NUCLEOTIDE SEQUENCE</scope>
    <source>
        <strain evidence="8">R3-111a-1</strain>
    </source>
</reference>
<dbReference type="SUPFAM" id="SSF56176">
    <property type="entry name" value="FAD-binding/transporter-associated domain-like"/>
    <property type="match status" value="1"/>
</dbReference>
<evidence type="ECO:0000313" key="8">
    <source>
        <dbReference type="EnsemblFungi" id="EJT72187"/>
    </source>
</evidence>
<evidence type="ECO:0000256" key="2">
    <source>
        <dbReference type="ARBA" id="ARBA00022630"/>
    </source>
</evidence>
<proteinExistence type="inferred from homology"/>
<dbReference type="GeneID" id="20349512"/>
<accession>J3P6B3</accession>
<dbReference type="EMBL" id="GL385399">
    <property type="protein sequence ID" value="EJT72187.1"/>
    <property type="molecule type" value="Genomic_DNA"/>
</dbReference>
<reference evidence="9" key="1">
    <citation type="submission" date="2010-07" db="EMBL/GenBank/DDBJ databases">
        <title>The genome sequence of Gaeumannomyces graminis var. tritici strain R3-111a-1.</title>
        <authorList>
            <consortium name="The Broad Institute Genome Sequencing Platform"/>
            <person name="Ma L.-J."/>
            <person name="Dead R."/>
            <person name="Young S."/>
            <person name="Zeng Q."/>
            <person name="Koehrsen M."/>
            <person name="Alvarado L."/>
            <person name="Berlin A."/>
            <person name="Chapman S.B."/>
            <person name="Chen Z."/>
            <person name="Freedman E."/>
            <person name="Gellesch M."/>
            <person name="Goldberg J."/>
            <person name="Griggs A."/>
            <person name="Gujja S."/>
            <person name="Heilman E.R."/>
            <person name="Heiman D."/>
            <person name="Hepburn T."/>
            <person name="Howarth C."/>
            <person name="Jen D."/>
            <person name="Larson L."/>
            <person name="Mehta T."/>
            <person name="Neiman D."/>
            <person name="Pearson M."/>
            <person name="Roberts A."/>
            <person name="Saif S."/>
            <person name="Shea T."/>
            <person name="Shenoy N."/>
            <person name="Sisk P."/>
            <person name="Stolte C."/>
            <person name="Sykes S."/>
            <person name="Walk T."/>
            <person name="White J."/>
            <person name="Yandava C."/>
            <person name="Haas B."/>
            <person name="Nusbaum C."/>
            <person name="Birren B."/>
        </authorList>
    </citation>
    <scope>NUCLEOTIDE SEQUENCE [LARGE SCALE GENOMIC DNA]</scope>
    <source>
        <strain evidence="9">R3-111a-1</strain>
    </source>
</reference>
<dbReference type="InterPro" id="IPR016166">
    <property type="entry name" value="FAD-bd_PCMH"/>
</dbReference>
<evidence type="ECO:0000256" key="5">
    <source>
        <dbReference type="SAM" id="SignalP"/>
    </source>
</evidence>
<evidence type="ECO:0000256" key="1">
    <source>
        <dbReference type="ARBA" id="ARBA00005466"/>
    </source>
</evidence>
<dbReference type="OrthoDB" id="2151789at2759"/>
<keyword evidence="3" id="KW-0274">FAD</keyword>
<dbReference type="InterPro" id="IPR050416">
    <property type="entry name" value="FAD-linked_Oxidoreductase"/>
</dbReference>
<dbReference type="InterPro" id="IPR006094">
    <property type="entry name" value="Oxid_FAD_bind_N"/>
</dbReference>
<gene>
    <name evidence="8" type="primary">20349512</name>
    <name evidence="7" type="ORF">GGTG_09054</name>
</gene>
<keyword evidence="4" id="KW-0560">Oxidoreductase</keyword>
<dbReference type="GO" id="GO:0016491">
    <property type="term" value="F:oxidoreductase activity"/>
    <property type="evidence" value="ECO:0007669"/>
    <property type="project" value="UniProtKB-KW"/>
</dbReference>
<organism evidence="7">
    <name type="scientific">Gaeumannomyces tritici (strain R3-111a-1)</name>
    <name type="common">Wheat and barley take-all root rot fungus</name>
    <name type="synonym">Gaeumannomyces graminis var. tritici</name>
    <dbReference type="NCBI Taxonomy" id="644352"/>
    <lineage>
        <taxon>Eukaryota</taxon>
        <taxon>Fungi</taxon>
        <taxon>Dikarya</taxon>
        <taxon>Ascomycota</taxon>
        <taxon>Pezizomycotina</taxon>
        <taxon>Sordariomycetes</taxon>
        <taxon>Sordariomycetidae</taxon>
        <taxon>Magnaporthales</taxon>
        <taxon>Magnaporthaceae</taxon>
        <taxon>Gaeumannomyces</taxon>
    </lineage>
</organism>
<dbReference type="RefSeq" id="XP_009225161.1">
    <property type="nucleotide sequence ID" value="XM_009226897.1"/>
</dbReference>
<sequence>MQLRAITVAYATMAMLSSGVLAKSDTCKLIKTQSSSIAEYSGIFNREYNKETGEYWSQGCAGLKPDCVLEPQNAQEVSQLMKVLAGNSDEFAIKSGGHNPNNRYASVKDGVLISTKKMNEVTIDRARGVVTVGPGNRWDDVFKGLEGSGLAVVGGRMGNVGVGGFLLGGGLSFLSTQYGWAANNIVEFELVTPNGTIATVSADKHPDVFEVLKGGGNNFGIVTKYVLKAHPIGKVWGGNVMYGKEKTGELLALIRDFTEHYDDPKAAIIATVQLTVLNAIEMWTLFLFYDGPTPPAGIFDKFDKVGPTINNCKTREYGELLSYNNWAVLHGSRYVIATETTPLPPASDNGNMMRAYFDHWRSTSKKRAGELGIISSMAFQPIPKSLTRIARASGGDMLDLDDAADRIMFEFNYSYLLGTSDKAIDKTTVELTTGIKSLVDGFVQAGRLPNVHNPLFLNDAYYRQGYFSRLRPEKRQKAVNVRKNLDPQGLFALRTGGPKV</sequence>
<dbReference type="PANTHER" id="PTHR42973:SF13">
    <property type="entry name" value="FAD-BINDING PCMH-TYPE DOMAIN-CONTAINING PROTEIN"/>
    <property type="match status" value="1"/>
</dbReference>
<dbReference type="eggNOG" id="KOG1231">
    <property type="taxonomic scope" value="Eukaryota"/>
</dbReference>
<reference evidence="7" key="2">
    <citation type="submission" date="2010-07" db="EMBL/GenBank/DDBJ databases">
        <authorList>
            <consortium name="The Broad Institute Genome Sequencing Platform"/>
            <consortium name="Broad Institute Genome Sequencing Center for Infectious Disease"/>
            <person name="Ma L.-J."/>
            <person name="Dead R."/>
            <person name="Young S."/>
            <person name="Zeng Q."/>
            <person name="Koehrsen M."/>
            <person name="Alvarado L."/>
            <person name="Berlin A."/>
            <person name="Chapman S.B."/>
            <person name="Chen Z."/>
            <person name="Freedman E."/>
            <person name="Gellesch M."/>
            <person name="Goldberg J."/>
            <person name="Griggs A."/>
            <person name="Gujja S."/>
            <person name="Heilman E.R."/>
            <person name="Heiman D."/>
            <person name="Hepburn T."/>
            <person name="Howarth C."/>
            <person name="Jen D."/>
            <person name="Larson L."/>
            <person name="Mehta T."/>
            <person name="Neiman D."/>
            <person name="Pearson M."/>
            <person name="Roberts A."/>
            <person name="Saif S."/>
            <person name="Shea T."/>
            <person name="Shenoy N."/>
            <person name="Sisk P."/>
            <person name="Stolte C."/>
            <person name="Sykes S."/>
            <person name="Walk T."/>
            <person name="White J."/>
            <person name="Yandava C."/>
            <person name="Haas B."/>
            <person name="Nusbaum C."/>
            <person name="Birren B."/>
        </authorList>
    </citation>
    <scope>NUCLEOTIDE SEQUENCE</scope>
    <source>
        <strain evidence="7">R3-111a-1</strain>
    </source>
</reference>
<feature type="chain" id="PRO_5015094922" evidence="5">
    <location>
        <begin position="23"/>
        <end position="500"/>
    </location>
</feature>
<comment type="similarity">
    <text evidence="1">Belongs to the oxygen-dependent FAD-linked oxidoreductase family.</text>
</comment>
<evidence type="ECO:0000256" key="4">
    <source>
        <dbReference type="ARBA" id="ARBA00023002"/>
    </source>
</evidence>
<dbReference type="VEuPathDB" id="FungiDB:GGTG_09054"/>
<protein>
    <submittedName>
        <fullName evidence="7">FAD binding domain-containing protein</fullName>
    </submittedName>
</protein>